<dbReference type="GO" id="GO:0016042">
    <property type="term" value="P:lipid catabolic process"/>
    <property type="evidence" value="ECO:0007669"/>
    <property type="project" value="UniProtKB-UniRule"/>
</dbReference>
<dbReference type="SUPFAM" id="SSF52151">
    <property type="entry name" value="FabD/lysophospholipase-like"/>
    <property type="match status" value="1"/>
</dbReference>
<keyword evidence="2 4" id="KW-0442">Lipid degradation</keyword>
<keyword evidence="7" id="KW-1185">Reference proteome</keyword>
<dbReference type="KEGG" id="bpor:BPO_2282"/>
<evidence type="ECO:0000313" key="7">
    <source>
        <dbReference type="Proteomes" id="UP001432059"/>
    </source>
</evidence>
<feature type="active site" description="Nucleophile" evidence="4">
    <location>
        <position position="73"/>
    </location>
</feature>
<dbReference type="GO" id="GO:0016787">
    <property type="term" value="F:hydrolase activity"/>
    <property type="evidence" value="ECO:0007669"/>
    <property type="project" value="UniProtKB-UniRule"/>
</dbReference>
<dbReference type="AlphaFoldDB" id="A0AAU0F2E5"/>
<dbReference type="Gene3D" id="3.40.1090.10">
    <property type="entry name" value="Cytosolic phospholipase A2 catalytic domain"/>
    <property type="match status" value="2"/>
</dbReference>
<reference evidence="6" key="1">
    <citation type="submission" date="2023-10" db="EMBL/GenBank/DDBJ databases">
        <title>Characterization and whole genome sequencing of a novel strain of Bergeyella porcorum QD2021 isolated from pig.</title>
        <authorList>
            <person name="Liu G."/>
            <person name="Chen C."/>
            <person name="Han X."/>
        </authorList>
    </citation>
    <scope>NUCLEOTIDE SEQUENCE</scope>
    <source>
        <strain evidence="6">QD2021</strain>
    </source>
</reference>
<feature type="domain" description="PNPLA" evidence="5">
    <location>
        <begin position="40"/>
        <end position="200"/>
    </location>
</feature>
<keyword evidence="1 4" id="KW-0378">Hydrolase</keyword>
<dbReference type="PANTHER" id="PTHR14226">
    <property type="entry name" value="NEUROPATHY TARGET ESTERASE/SWISS CHEESE D.MELANOGASTER"/>
    <property type="match status" value="1"/>
</dbReference>
<feature type="short sequence motif" description="GXSXG" evidence="4">
    <location>
        <begin position="71"/>
        <end position="75"/>
    </location>
</feature>
<dbReference type="InterPro" id="IPR002641">
    <property type="entry name" value="PNPLA_dom"/>
</dbReference>
<protein>
    <submittedName>
        <fullName evidence="6">NTE family protein</fullName>
    </submittedName>
</protein>
<sequence>MTYIENLRRYFSEGFFIKHLFKKYYLCFDFKLYPMYNLGLALSGGGSKGIAHAGVIKFLNENNIKPDVLAGTSAGAIVATLYAAGKSPEEILAFFKSVYFFKWNHFSLTKPGGLIQSEAFQKYLRPIFGEATLEDLDKKVLITATNLLTGKAEVFSKKIKVIDAVIASCSIPMVVTPYKIGNELYSDGGILNNFPADVLKYSARKIIGVYFSSQKSVKNSDLKSVIDVSFRAYDLMTSQSEEGKFALCDWFINPTDLVNYNMFESNKSRMNDIFQIGYDAAKNSYDQAML</sequence>
<dbReference type="EMBL" id="CP136426">
    <property type="protein sequence ID" value="WOC52929.1"/>
    <property type="molecule type" value="Genomic_DNA"/>
</dbReference>
<dbReference type="Proteomes" id="UP001432059">
    <property type="component" value="Chromosome"/>
</dbReference>
<evidence type="ECO:0000256" key="4">
    <source>
        <dbReference type="PROSITE-ProRule" id="PRU01161"/>
    </source>
</evidence>
<dbReference type="PROSITE" id="PS51635">
    <property type="entry name" value="PNPLA"/>
    <property type="match status" value="1"/>
</dbReference>
<name>A0AAU0F2E5_9FLAO</name>
<evidence type="ECO:0000313" key="6">
    <source>
        <dbReference type="EMBL" id="WOC52929.1"/>
    </source>
</evidence>
<dbReference type="Pfam" id="PF01734">
    <property type="entry name" value="Patatin"/>
    <property type="match status" value="1"/>
</dbReference>
<dbReference type="PANTHER" id="PTHR14226:SF29">
    <property type="entry name" value="NEUROPATHY TARGET ESTERASE SWS"/>
    <property type="match status" value="1"/>
</dbReference>
<keyword evidence="3 4" id="KW-0443">Lipid metabolism</keyword>
<proteinExistence type="predicted"/>
<evidence type="ECO:0000259" key="5">
    <source>
        <dbReference type="PROSITE" id="PS51635"/>
    </source>
</evidence>
<accession>A0AAU0F2E5</accession>
<evidence type="ECO:0000256" key="1">
    <source>
        <dbReference type="ARBA" id="ARBA00022801"/>
    </source>
</evidence>
<evidence type="ECO:0000256" key="3">
    <source>
        <dbReference type="ARBA" id="ARBA00023098"/>
    </source>
</evidence>
<dbReference type="InterPro" id="IPR016035">
    <property type="entry name" value="Acyl_Trfase/lysoPLipase"/>
</dbReference>
<organism evidence="6 7">
    <name type="scientific">Bergeyella porcorum</name>
    <dbReference type="NCBI Taxonomy" id="1735111"/>
    <lineage>
        <taxon>Bacteria</taxon>
        <taxon>Pseudomonadati</taxon>
        <taxon>Bacteroidota</taxon>
        <taxon>Flavobacteriia</taxon>
        <taxon>Flavobacteriales</taxon>
        <taxon>Weeksellaceae</taxon>
        <taxon>Bergeyella</taxon>
    </lineage>
</organism>
<feature type="short sequence motif" description="GXGXXG" evidence="4">
    <location>
        <begin position="44"/>
        <end position="49"/>
    </location>
</feature>
<feature type="active site" description="Proton acceptor" evidence="4">
    <location>
        <position position="187"/>
    </location>
</feature>
<dbReference type="InterPro" id="IPR050301">
    <property type="entry name" value="NTE"/>
</dbReference>
<dbReference type="CDD" id="cd07205">
    <property type="entry name" value="Pat_PNPLA6_PNPLA7_NTE1_like"/>
    <property type="match status" value="1"/>
</dbReference>
<evidence type="ECO:0000256" key="2">
    <source>
        <dbReference type="ARBA" id="ARBA00022963"/>
    </source>
</evidence>
<feature type="short sequence motif" description="DGA/G" evidence="4">
    <location>
        <begin position="187"/>
        <end position="189"/>
    </location>
</feature>
<gene>
    <name evidence="6" type="ORF">BPO_2282</name>
</gene>